<evidence type="ECO:0000256" key="4">
    <source>
        <dbReference type="SAM" id="MobiDB-lite"/>
    </source>
</evidence>
<feature type="region of interest" description="Disordered" evidence="4">
    <location>
        <begin position="290"/>
        <end position="312"/>
    </location>
</feature>
<dbReference type="PROSITE" id="PS51891">
    <property type="entry name" value="CENP_V_GFA"/>
    <property type="match status" value="2"/>
</dbReference>
<organism evidence="6 7">
    <name type="scientific">Roridomyces roridus</name>
    <dbReference type="NCBI Taxonomy" id="1738132"/>
    <lineage>
        <taxon>Eukaryota</taxon>
        <taxon>Fungi</taxon>
        <taxon>Dikarya</taxon>
        <taxon>Basidiomycota</taxon>
        <taxon>Agaricomycotina</taxon>
        <taxon>Agaricomycetes</taxon>
        <taxon>Agaricomycetidae</taxon>
        <taxon>Agaricales</taxon>
        <taxon>Marasmiineae</taxon>
        <taxon>Mycenaceae</taxon>
        <taxon>Roridomyces</taxon>
    </lineage>
</organism>
<dbReference type="InterPro" id="IPR052355">
    <property type="entry name" value="CENP-V-like"/>
</dbReference>
<keyword evidence="3" id="KW-0862">Zinc</keyword>
<evidence type="ECO:0000313" key="7">
    <source>
        <dbReference type="Proteomes" id="UP001221142"/>
    </source>
</evidence>
<dbReference type="AlphaFoldDB" id="A0AAD7BQS0"/>
<evidence type="ECO:0000313" key="6">
    <source>
        <dbReference type="EMBL" id="KAJ7628339.1"/>
    </source>
</evidence>
<evidence type="ECO:0000256" key="1">
    <source>
        <dbReference type="ARBA" id="ARBA00005495"/>
    </source>
</evidence>
<name>A0AAD7BQS0_9AGAR</name>
<proteinExistence type="inferred from homology"/>
<comment type="caution">
    <text evidence="6">The sequence shown here is derived from an EMBL/GenBank/DDBJ whole genome shotgun (WGS) entry which is preliminary data.</text>
</comment>
<dbReference type="GO" id="GO:0016846">
    <property type="term" value="F:carbon-sulfur lyase activity"/>
    <property type="evidence" value="ECO:0007669"/>
    <property type="project" value="InterPro"/>
</dbReference>
<dbReference type="SUPFAM" id="SSF51316">
    <property type="entry name" value="Mss4-like"/>
    <property type="match status" value="2"/>
</dbReference>
<dbReference type="PANTHER" id="PTHR28620:SF1">
    <property type="entry name" value="CENP-V_GFA DOMAIN-CONTAINING PROTEIN"/>
    <property type="match status" value="1"/>
</dbReference>
<dbReference type="InterPro" id="IPR011057">
    <property type="entry name" value="Mss4-like_sf"/>
</dbReference>
<reference evidence="6" key="1">
    <citation type="submission" date="2023-03" db="EMBL/GenBank/DDBJ databases">
        <title>Massive genome expansion in bonnet fungi (Mycena s.s.) driven by repeated elements and novel gene families across ecological guilds.</title>
        <authorList>
            <consortium name="Lawrence Berkeley National Laboratory"/>
            <person name="Harder C.B."/>
            <person name="Miyauchi S."/>
            <person name="Viragh M."/>
            <person name="Kuo A."/>
            <person name="Thoen E."/>
            <person name="Andreopoulos B."/>
            <person name="Lu D."/>
            <person name="Skrede I."/>
            <person name="Drula E."/>
            <person name="Henrissat B."/>
            <person name="Morin E."/>
            <person name="Kohler A."/>
            <person name="Barry K."/>
            <person name="LaButti K."/>
            <person name="Morin E."/>
            <person name="Salamov A."/>
            <person name="Lipzen A."/>
            <person name="Mereny Z."/>
            <person name="Hegedus B."/>
            <person name="Baldrian P."/>
            <person name="Stursova M."/>
            <person name="Weitz H."/>
            <person name="Taylor A."/>
            <person name="Grigoriev I.V."/>
            <person name="Nagy L.G."/>
            <person name="Martin F."/>
            <person name="Kauserud H."/>
        </authorList>
    </citation>
    <scope>NUCLEOTIDE SEQUENCE</scope>
    <source>
        <strain evidence="6">9284</strain>
    </source>
</reference>
<dbReference type="Pfam" id="PF04828">
    <property type="entry name" value="GFA"/>
    <property type="match status" value="1"/>
</dbReference>
<feature type="domain" description="CENP-V/GFA" evidence="5">
    <location>
        <begin position="7"/>
        <end position="129"/>
    </location>
</feature>
<keyword evidence="7" id="KW-1185">Reference proteome</keyword>
<comment type="similarity">
    <text evidence="1">Belongs to the Gfa family.</text>
</comment>
<keyword evidence="2" id="KW-0479">Metal-binding</keyword>
<evidence type="ECO:0000256" key="3">
    <source>
        <dbReference type="ARBA" id="ARBA00022833"/>
    </source>
</evidence>
<dbReference type="Proteomes" id="UP001221142">
    <property type="component" value="Unassembled WGS sequence"/>
</dbReference>
<dbReference type="GO" id="GO:0046872">
    <property type="term" value="F:metal ion binding"/>
    <property type="evidence" value="ECO:0007669"/>
    <property type="project" value="UniProtKB-KW"/>
</dbReference>
<sequence length="312" mass="33692">MSELRTYEGNCHCGLVKFSVQLPALESLHACDCSICTKKGYLFVFAPKSAITVTKGGGTDGLGADVLVSYIFGRKQLEHRFCGTCGVGFGIVNTVQGAPVALNARLFLGLDLWALPVQESKPQNDAPYVPPVFPGLAALQVEPLDEGEKIYPGSCHCGAVTFALKSPWLLEKKGPEDMENNVAAECNCSTCIRHASIYTYPRPLTRVPQAAAPEALAEYFSVTGNKFVSTQFCRVCGCVVGLRVVGPPNAASLPARVQEIIKKKCDMRPVQVRALDVVLGLNEDDRGEWERVKGAVKRSKGSEEGKPYVVPE</sequence>
<dbReference type="EMBL" id="JARKIF010000010">
    <property type="protein sequence ID" value="KAJ7628339.1"/>
    <property type="molecule type" value="Genomic_DNA"/>
</dbReference>
<dbReference type="Gene3D" id="2.170.150.70">
    <property type="match status" value="2"/>
</dbReference>
<dbReference type="PANTHER" id="PTHR28620">
    <property type="entry name" value="CENTROMERE PROTEIN V"/>
    <property type="match status" value="1"/>
</dbReference>
<feature type="domain" description="CENP-V/GFA" evidence="5">
    <location>
        <begin position="151"/>
        <end position="290"/>
    </location>
</feature>
<protein>
    <submittedName>
        <fullName evidence="6">Mss4-like protein</fullName>
    </submittedName>
</protein>
<accession>A0AAD7BQS0</accession>
<gene>
    <name evidence="6" type="ORF">FB45DRAFT_1079322</name>
</gene>
<dbReference type="InterPro" id="IPR006913">
    <property type="entry name" value="CENP-V/GFA"/>
</dbReference>
<evidence type="ECO:0000259" key="5">
    <source>
        <dbReference type="PROSITE" id="PS51891"/>
    </source>
</evidence>
<evidence type="ECO:0000256" key="2">
    <source>
        <dbReference type="ARBA" id="ARBA00022723"/>
    </source>
</evidence>